<dbReference type="PANTHER" id="PTHR13645">
    <property type="entry name" value="DEFENSIN"/>
    <property type="match status" value="1"/>
</dbReference>
<dbReference type="OrthoDB" id="10038290at2759"/>
<dbReference type="GO" id="GO:0045087">
    <property type="term" value="P:innate immune response"/>
    <property type="evidence" value="ECO:0007669"/>
    <property type="project" value="UniProtKB-KW"/>
</dbReference>
<dbReference type="PROSITE" id="PS51378">
    <property type="entry name" value="INVERT_DEFENSINS"/>
    <property type="match status" value="1"/>
</dbReference>
<dbReference type="InterPro" id="IPR003614">
    <property type="entry name" value="Knottins"/>
</dbReference>
<gene>
    <name evidence="12" type="primary">LOC108733485</name>
</gene>
<feature type="signal peptide" evidence="9">
    <location>
        <begin position="1"/>
        <end position="21"/>
    </location>
</feature>
<feature type="domain" description="Invertebrate defensins family profile" evidence="10">
    <location>
        <begin position="41"/>
        <end position="87"/>
    </location>
</feature>
<keyword evidence="6" id="KW-0211">Defensin</keyword>
<evidence type="ECO:0000256" key="9">
    <source>
        <dbReference type="SAM" id="SignalP"/>
    </source>
</evidence>
<keyword evidence="8" id="KW-1015">Disulfide bond</keyword>
<evidence type="ECO:0000256" key="7">
    <source>
        <dbReference type="ARBA" id="ARBA00023022"/>
    </source>
</evidence>
<accession>A0A1W4W7V8</accession>
<evidence type="ECO:0000259" key="10">
    <source>
        <dbReference type="PROSITE" id="PS51378"/>
    </source>
</evidence>
<proteinExistence type="predicted"/>
<dbReference type="GO" id="GO:0005615">
    <property type="term" value="C:extracellular space"/>
    <property type="evidence" value="ECO:0007669"/>
    <property type="project" value="TreeGrafter"/>
</dbReference>
<dbReference type="GO" id="GO:0042742">
    <property type="term" value="P:defense response to bacterium"/>
    <property type="evidence" value="ECO:0007669"/>
    <property type="project" value="UniProtKB-KW"/>
</dbReference>
<evidence type="ECO:0000256" key="5">
    <source>
        <dbReference type="ARBA" id="ARBA00022859"/>
    </source>
</evidence>
<dbReference type="AlphaFoldDB" id="A0A1W4W7V8"/>
<dbReference type="InterPro" id="IPR001542">
    <property type="entry name" value="Defensin_invertebrate/fungal"/>
</dbReference>
<dbReference type="GeneID" id="108733485"/>
<dbReference type="InterPro" id="IPR036574">
    <property type="entry name" value="Scorpion_toxin-like_sf"/>
</dbReference>
<dbReference type="Gene3D" id="3.30.30.10">
    <property type="entry name" value="Knottin, scorpion toxin-like"/>
    <property type="match status" value="1"/>
</dbReference>
<dbReference type="GO" id="GO:0006959">
    <property type="term" value="P:humoral immune response"/>
    <property type="evidence" value="ECO:0007669"/>
    <property type="project" value="TreeGrafter"/>
</dbReference>
<keyword evidence="7" id="KW-0044">Antibiotic</keyword>
<dbReference type="SMART" id="SM00505">
    <property type="entry name" value="Knot1"/>
    <property type="match status" value="1"/>
</dbReference>
<dbReference type="InParanoid" id="A0A1W4W7V8"/>
<keyword evidence="5" id="KW-0391">Immunity</keyword>
<keyword evidence="3" id="KW-0929">Antimicrobial</keyword>
<keyword evidence="9" id="KW-0732">Signal</keyword>
<evidence type="ECO:0000313" key="11">
    <source>
        <dbReference type="Proteomes" id="UP000192223"/>
    </source>
</evidence>
<evidence type="ECO:0000256" key="6">
    <source>
        <dbReference type="ARBA" id="ARBA00022940"/>
    </source>
</evidence>
<dbReference type="PANTHER" id="PTHR13645:SF0">
    <property type="entry name" value="DEFENSIN"/>
    <property type="match status" value="1"/>
</dbReference>
<keyword evidence="4" id="KW-0399">Innate immunity</keyword>
<evidence type="ECO:0000256" key="2">
    <source>
        <dbReference type="ARBA" id="ARBA00022525"/>
    </source>
</evidence>
<feature type="chain" id="PRO_5010722715" evidence="9">
    <location>
        <begin position="22"/>
        <end position="87"/>
    </location>
</feature>
<dbReference type="RefSeq" id="XP_018320171.1">
    <property type="nucleotide sequence ID" value="XM_018464669.2"/>
</dbReference>
<dbReference type="SUPFAM" id="SSF57095">
    <property type="entry name" value="Scorpion toxin-like"/>
    <property type="match status" value="1"/>
</dbReference>
<comment type="subcellular location">
    <subcellularLocation>
        <location evidence="1">Secreted</location>
    </subcellularLocation>
</comment>
<dbReference type="FunCoup" id="A0A1W4W7V8">
    <property type="interactions" value="60"/>
</dbReference>
<keyword evidence="11" id="KW-1185">Reference proteome</keyword>
<evidence type="ECO:0000256" key="8">
    <source>
        <dbReference type="ARBA" id="ARBA00023157"/>
    </source>
</evidence>
<dbReference type="Pfam" id="PF01097">
    <property type="entry name" value="Defensin_2"/>
    <property type="match status" value="1"/>
</dbReference>
<keyword evidence="2" id="KW-0964">Secreted</keyword>
<sequence>MLMKLLAAVVVVCILIEANNGAPVEEIEEGVHTAQVIRTKRATCDLLSVQAFGASVGHSACAAHCLAMRGGRKGGYCSSKGVCICRF</sequence>
<organism evidence="11 12">
    <name type="scientific">Agrilus planipennis</name>
    <name type="common">Emerald ash borer</name>
    <name type="synonym">Agrilus marcopoli</name>
    <dbReference type="NCBI Taxonomy" id="224129"/>
    <lineage>
        <taxon>Eukaryota</taxon>
        <taxon>Metazoa</taxon>
        <taxon>Ecdysozoa</taxon>
        <taxon>Arthropoda</taxon>
        <taxon>Hexapoda</taxon>
        <taxon>Insecta</taxon>
        <taxon>Pterygota</taxon>
        <taxon>Neoptera</taxon>
        <taxon>Endopterygota</taxon>
        <taxon>Coleoptera</taxon>
        <taxon>Polyphaga</taxon>
        <taxon>Elateriformia</taxon>
        <taxon>Buprestoidea</taxon>
        <taxon>Buprestidae</taxon>
        <taxon>Agrilinae</taxon>
        <taxon>Agrilus</taxon>
    </lineage>
</organism>
<evidence type="ECO:0000313" key="12">
    <source>
        <dbReference type="RefSeq" id="XP_018320171.1"/>
    </source>
</evidence>
<name>A0A1W4W7V8_AGRPL</name>
<reference evidence="12" key="1">
    <citation type="submission" date="2025-08" db="UniProtKB">
        <authorList>
            <consortium name="RefSeq"/>
        </authorList>
    </citation>
    <scope>IDENTIFICATION</scope>
    <source>
        <tissue evidence="12">Entire body</tissue>
    </source>
</reference>
<dbReference type="CDD" id="cd21806">
    <property type="entry name" value="DEFL_defensin-like"/>
    <property type="match status" value="1"/>
</dbReference>
<dbReference type="Proteomes" id="UP000192223">
    <property type="component" value="Unplaced"/>
</dbReference>
<dbReference type="KEGG" id="apln:108733485"/>
<evidence type="ECO:0000256" key="1">
    <source>
        <dbReference type="ARBA" id="ARBA00004613"/>
    </source>
</evidence>
<protein>
    <submittedName>
        <fullName evidence="12">Tenecin-1</fullName>
    </submittedName>
</protein>
<evidence type="ECO:0000256" key="3">
    <source>
        <dbReference type="ARBA" id="ARBA00022529"/>
    </source>
</evidence>
<evidence type="ECO:0000256" key="4">
    <source>
        <dbReference type="ARBA" id="ARBA00022588"/>
    </source>
</evidence>